<name>A0A194S4G9_RHOGW</name>
<evidence type="ECO:0000313" key="6">
    <source>
        <dbReference type="EMBL" id="KPV74316.1"/>
    </source>
</evidence>
<dbReference type="InterPro" id="IPR007811">
    <property type="entry name" value="RPC4"/>
</dbReference>
<feature type="compositionally biased region" description="Low complexity" evidence="5">
    <location>
        <begin position="12"/>
        <end position="52"/>
    </location>
</feature>
<evidence type="ECO:0000256" key="5">
    <source>
        <dbReference type="SAM" id="MobiDB-lite"/>
    </source>
</evidence>
<feature type="region of interest" description="Disordered" evidence="5">
    <location>
        <begin position="1"/>
        <end position="68"/>
    </location>
</feature>
<protein>
    <submittedName>
        <fullName evidence="6">Uncharacterized protein</fullName>
    </submittedName>
</protein>
<dbReference type="PANTHER" id="PTHR13408">
    <property type="entry name" value="DNA-DIRECTED RNA POLYMERASE III"/>
    <property type="match status" value="1"/>
</dbReference>
<accession>A0A194S4G9</accession>
<feature type="region of interest" description="Disordered" evidence="5">
    <location>
        <begin position="120"/>
        <end position="182"/>
    </location>
</feature>
<proteinExistence type="predicted"/>
<dbReference type="GO" id="GO:0005666">
    <property type="term" value="C:RNA polymerase III complex"/>
    <property type="evidence" value="ECO:0007669"/>
    <property type="project" value="InterPro"/>
</dbReference>
<dbReference type="Proteomes" id="UP000053890">
    <property type="component" value="Unassembled WGS sequence"/>
</dbReference>
<dbReference type="Pfam" id="PF05132">
    <property type="entry name" value="RNA_pol_Rpc4"/>
    <property type="match status" value="1"/>
</dbReference>
<gene>
    <name evidence="6" type="ORF">RHOBADRAFT_66585</name>
</gene>
<feature type="compositionally biased region" description="Basic and acidic residues" evidence="5">
    <location>
        <begin position="204"/>
        <end position="222"/>
    </location>
</feature>
<dbReference type="EMBL" id="KQ474080">
    <property type="protein sequence ID" value="KPV74316.1"/>
    <property type="molecule type" value="Genomic_DNA"/>
</dbReference>
<feature type="region of interest" description="Disordered" evidence="5">
    <location>
        <begin position="202"/>
        <end position="237"/>
    </location>
</feature>
<dbReference type="GO" id="GO:0003677">
    <property type="term" value="F:DNA binding"/>
    <property type="evidence" value="ECO:0007669"/>
    <property type="project" value="InterPro"/>
</dbReference>
<evidence type="ECO:0000256" key="4">
    <source>
        <dbReference type="ARBA" id="ARBA00023242"/>
    </source>
</evidence>
<dbReference type="OrthoDB" id="5836119at2759"/>
<sequence>MFQFPRKFPVFAPETPADTTATATGASSSSSAAAVKPDPDAPAALRKPAAPAWGRFGSRAEKASRWTEHEGRIGQLRVHESGKVTLRIKGDLRYEVLPAAQPSFLQEVAILDHRAAAGSASASAANGNGHSNGNKPKHRRRSASASSGSSSSSSSSASDTDKPSRSKAKARRPVPPESLVVLGQTQKKFLVVPDINDLLASVAKQEKDERDEERRVKLERARGASGAASGAAGKGRR</sequence>
<keyword evidence="4" id="KW-0539">Nucleus</keyword>
<dbReference type="STRING" id="578459.A0A194S4G9"/>
<dbReference type="PANTHER" id="PTHR13408:SF0">
    <property type="entry name" value="DNA-DIRECTED RNA POLYMERASE III SUBUNIT RPC4"/>
    <property type="match status" value="1"/>
</dbReference>
<feature type="compositionally biased region" description="Low complexity" evidence="5">
    <location>
        <begin position="120"/>
        <end position="134"/>
    </location>
</feature>
<keyword evidence="2" id="KW-0240">DNA-directed RNA polymerase</keyword>
<dbReference type="GeneID" id="28979463"/>
<reference evidence="6 7" key="1">
    <citation type="journal article" date="2015" name="Front. Microbiol.">
        <title>Genome sequence of the plant growth promoting endophytic yeast Rhodotorula graminis WP1.</title>
        <authorList>
            <person name="Firrincieli A."/>
            <person name="Otillar R."/>
            <person name="Salamov A."/>
            <person name="Schmutz J."/>
            <person name="Khan Z."/>
            <person name="Redman R.S."/>
            <person name="Fleck N.D."/>
            <person name="Lindquist E."/>
            <person name="Grigoriev I.V."/>
            <person name="Doty S.L."/>
        </authorList>
    </citation>
    <scope>NUCLEOTIDE SEQUENCE [LARGE SCALE GENOMIC DNA]</scope>
    <source>
        <strain evidence="6 7">WP1</strain>
    </source>
</reference>
<dbReference type="AlphaFoldDB" id="A0A194S4G9"/>
<evidence type="ECO:0000313" key="7">
    <source>
        <dbReference type="Proteomes" id="UP000053890"/>
    </source>
</evidence>
<keyword evidence="3" id="KW-0804">Transcription</keyword>
<dbReference type="GO" id="GO:0042797">
    <property type="term" value="P:tRNA transcription by RNA polymerase III"/>
    <property type="evidence" value="ECO:0007669"/>
    <property type="project" value="TreeGrafter"/>
</dbReference>
<feature type="compositionally biased region" description="Basic and acidic residues" evidence="5">
    <location>
        <begin position="58"/>
        <end position="68"/>
    </location>
</feature>
<evidence type="ECO:0000256" key="2">
    <source>
        <dbReference type="ARBA" id="ARBA00022478"/>
    </source>
</evidence>
<keyword evidence="7" id="KW-1185">Reference proteome</keyword>
<evidence type="ECO:0000256" key="1">
    <source>
        <dbReference type="ARBA" id="ARBA00004123"/>
    </source>
</evidence>
<organism evidence="6 7">
    <name type="scientific">Rhodotorula graminis (strain WP1)</name>
    <dbReference type="NCBI Taxonomy" id="578459"/>
    <lineage>
        <taxon>Eukaryota</taxon>
        <taxon>Fungi</taxon>
        <taxon>Dikarya</taxon>
        <taxon>Basidiomycota</taxon>
        <taxon>Pucciniomycotina</taxon>
        <taxon>Microbotryomycetes</taxon>
        <taxon>Sporidiobolales</taxon>
        <taxon>Sporidiobolaceae</taxon>
        <taxon>Rhodotorula</taxon>
    </lineage>
</organism>
<dbReference type="RefSeq" id="XP_018270365.1">
    <property type="nucleotide sequence ID" value="XM_018419016.1"/>
</dbReference>
<comment type="subcellular location">
    <subcellularLocation>
        <location evidence="1">Nucleus</location>
    </subcellularLocation>
</comment>
<evidence type="ECO:0000256" key="3">
    <source>
        <dbReference type="ARBA" id="ARBA00023163"/>
    </source>
</evidence>
<feature type="compositionally biased region" description="Low complexity" evidence="5">
    <location>
        <begin position="143"/>
        <end position="158"/>
    </location>
</feature>